<evidence type="ECO:0000313" key="1">
    <source>
        <dbReference type="EMBL" id="SIO53049.1"/>
    </source>
</evidence>
<gene>
    <name evidence="1" type="ORF">SAMN04488055_5343</name>
</gene>
<dbReference type="PROSITE" id="PS51257">
    <property type="entry name" value="PROKAR_LIPOPROTEIN"/>
    <property type="match status" value="1"/>
</dbReference>
<dbReference type="EMBL" id="FSRA01000002">
    <property type="protein sequence ID" value="SIO53049.1"/>
    <property type="molecule type" value="Genomic_DNA"/>
</dbReference>
<dbReference type="Proteomes" id="UP000185003">
    <property type="component" value="Unassembled WGS sequence"/>
</dbReference>
<dbReference type="STRING" id="536979.SAMN04488055_5343"/>
<organism evidence="1 2">
    <name type="scientific">Chitinophaga niabensis</name>
    <dbReference type="NCBI Taxonomy" id="536979"/>
    <lineage>
        <taxon>Bacteria</taxon>
        <taxon>Pseudomonadati</taxon>
        <taxon>Bacteroidota</taxon>
        <taxon>Chitinophagia</taxon>
        <taxon>Chitinophagales</taxon>
        <taxon>Chitinophagaceae</taxon>
        <taxon>Chitinophaga</taxon>
    </lineage>
</organism>
<keyword evidence="2" id="KW-1185">Reference proteome</keyword>
<evidence type="ECO:0008006" key="3">
    <source>
        <dbReference type="Google" id="ProtNLM"/>
    </source>
</evidence>
<accession>A0A1N6K8Y6</accession>
<dbReference type="RefSeq" id="WP_074242583.1">
    <property type="nucleotide sequence ID" value="NZ_FSRA01000002.1"/>
</dbReference>
<proteinExistence type="predicted"/>
<protein>
    <recommendedName>
        <fullName evidence="3">DUF5007 domain-containing protein</fullName>
    </recommendedName>
</protein>
<dbReference type="AlphaFoldDB" id="A0A1N6K8Y6"/>
<dbReference type="OrthoDB" id="628330at2"/>
<sequence>MNKYKTLRNCLILGAFGLGLITACKKVPIGYISDQIRYVSDTFRIPRGTNYKSDPQGFELDGSNYPISVKLLEVRDLATGKPTNLFNEPHEVYIWNALFNVNTDTTVALLNKKRSKQTLPSLEVVEKSGQLILNEGSLEIPAGNYAFDLQVTNGSGTKTFKSISVLQMIDQPFEDKGTGCAYFIDGTNTSGDIAVPTMSYKKVSNDGYQVRLKVVDKNGSPFNPKLAELQKRGDRPLFETYAKFNPVEYTDTTMVCNYELTPFPILEYPGYGYLMYYRIPSNKVIIDAGVTPNVPGQTYNVNPRWAFRLLVKGTYEVTVRLPKVTRKP</sequence>
<evidence type="ECO:0000313" key="2">
    <source>
        <dbReference type="Proteomes" id="UP000185003"/>
    </source>
</evidence>
<name>A0A1N6K8Y6_9BACT</name>
<reference evidence="1 2" key="1">
    <citation type="submission" date="2016-11" db="EMBL/GenBank/DDBJ databases">
        <authorList>
            <person name="Jaros S."/>
            <person name="Januszkiewicz K."/>
            <person name="Wedrychowicz H."/>
        </authorList>
    </citation>
    <scope>NUCLEOTIDE SEQUENCE [LARGE SCALE GENOMIC DNA]</scope>
    <source>
        <strain evidence="1 2">DSM 24787</strain>
    </source>
</reference>